<keyword evidence="3" id="KW-1185">Reference proteome</keyword>
<dbReference type="Proteomes" id="UP000270094">
    <property type="component" value="Unassembled WGS sequence"/>
</dbReference>
<evidence type="ECO:0000313" key="3">
    <source>
        <dbReference type="Proteomes" id="UP000270094"/>
    </source>
</evidence>
<accession>A0A3P7JQS0</accession>
<name>A0A3P7JQS0_STRVU</name>
<gene>
    <name evidence="2" type="ORF">SVUK_LOCUS13615</name>
</gene>
<sequence>MIQQPQRPQQPPVQQPPPVQPQQFIQRPYQPQQFIQQPPPQPQQFIQQPVPRPQSFIQQPPVHQQQAYWNWAPQTAAPLVATTLTPIVPVNTPVTLPFTLPPPPAPTQPSPKLLAHNTARMIREIATFSDHHHGANEDYGAVQTLMEAFFEAIAGSKPAVPAQLQTINELSISQDSGRVLQPLYDGTEMGANRPLVNKLFESDMVLTVEQMKG</sequence>
<dbReference type="OrthoDB" id="5864520at2759"/>
<proteinExistence type="predicted"/>
<feature type="compositionally biased region" description="Pro residues" evidence="1">
    <location>
        <begin position="8"/>
        <end position="20"/>
    </location>
</feature>
<evidence type="ECO:0000313" key="2">
    <source>
        <dbReference type="EMBL" id="VDM78617.1"/>
    </source>
</evidence>
<organism evidence="2 3">
    <name type="scientific">Strongylus vulgaris</name>
    <name type="common">Blood worm</name>
    <dbReference type="NCBI Taxonomy" id="40348"/>
    <lineage>
        <taxon>Eukaryota</taxon>
        <taxon>Metazoa</taxon>
        <taxon>Ecdysozoa</taxon>
        <taxon>Nematoda</taxon>
        <taxon>Chromadorea</taxon>
        <taxon>Rhabditida</taxon>
        <taxon>Rhabditina</taxon>
        <taxon>Rhabditomorpha</taxon>
        <taxon>Strongyloidea</taxon>
        <taxon>Strongylidae</taxon>
        <taxon>Strongylus</taxon>
    </lineage>
</organism>
<evidence type="ECO:0000256" key="1">
    <source>
        <dbReference type="SAM" id="MobiDB-lite"/>
    </source>
</evidence>
<feature type="region of interest" description="Disordered" evidence="1">
    <location>
        <begin position="1"/>
        <end position="47"/>
    </location>
</feature>
<dbReference type="AlphaFoldDB" id="A0A3P7JQS0"/>
<protein>
    <submittedName>
        <fullName evidence="2">Uncharacterized protein</fullName>
    </submittedName>
</protein>
<reference evidence="2 3" key="1">
    <citation type="submission" date="2018-11" db="EMBL/GenBank/DDBJ databases">
        <authorList>
            <consortium name="Pathogen Informatics"/>
        </authorList>
    </citation>
    <scope>NUCLEOTIDE SEQUENCE [LARGE SCALE GENOMIC DNA]</scope>
</reference>
<feature type="compositionally biased region" description="Low complexity" evidence="1">
    <location>
        <begin position="21"/>
        <end position="36"/>
    </location>
</feature>
<dbReference type="EMBL" id="UYYB01102477">
    <property type="protein sequence ID" value="VDM78617.1"/>
    <property type="molecule type" value="Genomic_DNA"/>
</dbReference>